<dbReference type="AlphaFoldDB" id="A0A813FJB1"/>
<gene>
    <name evidence="2" type="ORF">PGLA1383_LOCUS30355</name>
</gene>
<evidence type="ECO:0000313" key="3">
    <source>
        <dbReference type="Proteomes" id="UP000654075"/>
    </source>
</evidence>
<feature type="signal peptide" evidence="1">
    <location>
        <begin position="1"/>
        <end position="30"/>
    </location>
</feature>
<proteinExistence type="predicted"/>
<comment type="caution">
    <text evidence="2">The sequence shown here is derived from an EMBL/GenBank/DDBJ whole genome shotgun (WGS) entry which is preliminary data.</text>
</comment>
<keyword evidence="1" id="KW-0732">Signal</keyword>
<reference evidence="2" key="1">
    <citation type="submission" date="2021-02" db="EMBL/GenBank/DDBJ databases">
        <authorList>
            <person name="Dougan E. K."/>
            <person name="Rhodes N."/>
            <person name="Thang M."/>
            <person name="Chan C."/>
        </authorList>
    </citation>
    <scope>NUCLEOTIDE SEQUENCE</scope>
</reference>
<accession>A0A813FJB1</accession>
<feature type="chain" id="PRO_5032820127" description="Secreted protein" evidence="1">
    <location>
        <begin position="31"/>
        <end position="144"/>
    </location>
</feature>
<evidence type="ECO:0008006" key="4">
    <source>
        <dbReference type="Google" id="ProtNLM"/>
    </source>
</evidence>
<evidence type="ECO:0000256" key="1">
    <source>
        <dbReference type="SAM" id="SignalP"/>
    </source>
</evidence>
<evidence type="ECO:0000313" key="2">
    <source>
        <dbReference type="EMBL" id="CAE8612546.1"/>
    </source>
</evidence>
<protein>
    <recommendedName>
        <fullName evidence="4">Secreted protein</fullName>
    </recommendedName>
</protein>
<dbReference type="EMBL" id="CAJNNV010025129">
    <property type="protein sequence ID" value="CAE8612546.1"/>
    <property type="molecule type" value="Genomic_DNA"/>
</dbReference>
<keyword evidence="3" id="KW-1185">Reference proteome</keyword>
<sequence length="144" mass="14764">MKIFSMMSTVSTACIACGLLLHALVGSALAAAEGGSPGACAGAEACIEEASEDDLVALLQARQPAAATAPPLSSSDLDEPALAVLNVTNGTVLHNGKGCKACLAKGCVASAFLEPWWYVACCNCPGFPCSTSTVCKPFTRRRRR</sequence>
<name>A0A813FJB1_POLGL</name>
<organism evidence="2 3">
    <name type="scientific">Polarella glacialis</name>
    <name type="common">Dinoflagellate</name>
    <dbReference type="NCBI Taxonomy" id="89957"/>
    <lineage>
        <taxon>Eukaryota</taxon>
        <taxon>Sar</taxon>
        <taxon>Alveolata</taxon>
        <taxon>Dinophyceae</taxon>
        <taxon>Suessiales</taxon>
        <taxon>Suessiaceae</taxon>
        <taxon>Polarella</taxon>
    </lineage>
</organism>
<dbReference type="Proteomes" id="UP000654075">
    <property type="component" value="Unassembled WGS sequence"/>
</dbReference>